<dbReference type="OrthoDB" id="1888931at2759"/>
<dbReference type="OMA" id="FDIHVMG"/>
<keyword evidence="8" id="KW-0560">Oxidoreductase</keyword>
<dbReference type="PRINTS" id="PR00081">
    <property type="entry name" value="GDHRDH"/>
</dbReference>
<evidence type="ECO:0000256" key="7">
    <source>
        <dbReference type="ARBA" id="ARBA00022832"/>
    </source>
</evidence>
<dbReference type="PRINTS" id="PR00080">
    <property type="entry name" value="SDRFAMILY"/>
</dbReference>
<evidence type="ECO:0000256" key="9">
    <source>
        <dbReference type="ARBA" id="ARBA00023027"/>
    </source>
</evidence>
<evidence type="ECO:0000256" key="3">
    <source>
        <dbReference type="ARBA" id="ARBA00006484"/>
    </source>
</evidence>
<keyword evidence="7" id="KW-0276">Fatty acid metabolism</keyword>
<gene>
    <name evidence="26" type="ORF">EAG_03439</name>
</gene>
<dbReference type="EC" id="1.1.1.n12" evidence="4"/>
<evidence type="ECO:0000256" key="20">
    <source>
        <dbReference type="ARBA" id="ARBA00070911"/>
    </source>
</evidence>
<comment type="catalytic activity">
    <reaction evidence="14">
        <text>17beta-estradiol + NAD(+) = estrone + NADH + H(+)</text>
        <dbReference type="Rhea" id="RHEA:24612"/>
        <dbReference type="ChEBI" id="CHEBI:15378"/>
        <dbReference type="ChEBI" id="CHEBI:16469"/>
        <dbReference type="ChEBI" id="CHEBI:17263"/>
        <dbReference type="ChEBI" id="CHEBI:57540"/>
        <dbReference type="ChEBI" id="CHEBI:57945"/>
        <dbReference type="EC" id="1.1.1.62"/>
    </reaction>
    <physiologicalReaction direction="left-to-right" evidence="14">
        <dbReference type="Rhea" id="RHEA:24613"/>
    </physiologicalReaction>
    <physiologicalReaction direction="right-to-left" evidence="14">
        <dbReference type="Rhea" id="RHEA:24614"/>
    </physiologicalReaction>
</comment>
<reference evidence="26 27" key="1">
    <citation type="journal article" date="2010" name="Science">
        <title>Genomic comparison of the ants Camponotus floridanus and Harpegnathos saltator.</title>
        <authorList>
            <person name="Bonasio R."/>
            <person name="Zhang G."/>
            <person name="Ye C."/>
            <person name="Mutti N.S."/>
            <person name="Fang X."/>
            <person name="Qin N."/>
            <person name="Donahue G."/>
            <person name="Yang P."/>
            <person name="Li Q."/>
            <person name="Li C."/>
            <person name="Zhang P."/>
            <person name="Huang Z."/>
            <person name="Berger S.L."/>
            <person name="Reinberg D."/>
            <person name="Wang J."/>
            <person name="Liebig J."/>
        </authorList>
    </citation>
    <scope>NUCLEOTIDE SEQUENCE [LARGE SCALE GENOMIC DNA]</scope>
    <source>
        <strain evidence="27">C129</strain>
    </source>
</reference>
<evidence type="ECO:0000313" key="27">
    <source>
        <dbReference type="Proteomes" id="UP000000311"/>
    </source>
</evidence>
<comment type="similarity">
    <text evidence="3">Belongs to the short-chain dehydrogenases/reductases (SDR) family.</text>
</comment>
<keyword evidence="11" id="KW-0496">Mitochondrion</keyword>
<comment type="pathway">
    <text evidence="2">Lipid metabolism; fatty acid biosynthesis.</text>
</comment>
<dbReference type="GO" id="GO:0006633">
    <property type="term" value="P:fatty acid biosynthetic process"/>
    <property type="evidence" value="ECO:0007669"/>
    <property type="project" value="UniProtKB-KW"/>
</dbReference>
<comment type="catalytic activity">
    <reaction evidence="15">
        <text>testosterone + NAD(+) = androst-4-ene-3,17-dione + NADH + H(+)</text>
        <dbReference type="Rhea" id="RHEA:14929"/>
        <dbReference type="ChEBI" id="CHEBI:15378"/>
        <dbReference type="ChEBI" id="CHEBI:16422"/>
        <dbReference type="ChEBI" id="CHEBI:17347"/>
        <dbReference type="ChEBI" id="CHEBI:57540"/>
        <dbReference type="ChEBI" id="CHEBI:57945"/>
        <dbReference type="EC" id="1.1.1.239"/>
    </reaction>
    <physiologicalReaction direction="left-to-right" evidence="15">
        <dbReference type="Rhea" id="RHEA:14930"/>
    </physiologicalReaction>
</comment>
<evidence type="ECO:0000256" key="17">
    <source>
        <dbReference type="ARBA" id="ARBA00052680"/>
    </source>
</evidence>
<dbReference type="Gene3D" id="3.40.50.720">
    <property type="entry name" value="NAD(P)-binding Rossmann-like Domain"/>
    <property type="match status" value="1"/>
</dbReference>
<dbReference type="Proteomes" id="UP000000311">
    <property type="component" value="Unassembled WGS sequence"/>
</dbReference>
<proteinExistence type="inferred from homology"/>
<dbReference type="FunCoup" id="E2AJN3">
    <property type="interactions" value="609"/>
</dbReference>
<dbReference type="Pfam" id="PF13561">
    <property type="entry name" value="adh_short_C2"/>
    <property type="match status" value="1"/>
</dbReference>
<dbReference type="GO" id="GO:0005759">
    <property type="term" value="C:mitochondrial matrix"/>
    <property type="evidence" value="ECO:0007669"/>
    <property type="project" value="UniProtKB-SubCell"/>
</dbReference>
<accession>E2AJN3</accession>
<keyword evidence="9" id="KW-0520">NAD</keyword>
<evidence type="ECO:0000256" key="2">
    <source>
        <dbReference type="ARBA" id="ARBA00005194"/>
    </source>
</evidence>
<dbReference type="PROSITE" id="PS00061">
    <property type="entry name" value="ADH_SHORT"/>
    <property type="match status" value="1"/>
</dbReference>
<evidence type="ECO:0000256" key="23">
    <source>
        <dbReference type="ARBA" id="ARBA00081936"/>
    </source>
</evidence>
<dbReference type="InParanoid" id="E2AJN3"/>
<evidence type="ECO:0000313" key="26">
    <source>
        <dbReference type="EMBL" id="EFN66360.1"/>
    </source>
</evidence>
<evidence type="ECO:0000256" key="18">
    <source>
        <dbReference type="ARBA" id="ARBA00065174"/>
    </source>
</evidence>
<comment type="pathway">
    <text evidence="13">Steroid biosynthesis; estrogen biosynthesis.</text>
</comment>
<keyword evidence="6" id="KW-0597">Phosphoprotein</keyword>
<dbReference type="PANTHER" id="PTHR42760:SF83">
    <property type="entry name" value="(3R)-3-HYDROXYACYL-COA DEHYDROGENASE"/>
    <property type="match status" value="1"/>
</dbReference>
<dbReference type="EC" id="1.1.1.239" evidence="19"/>
<dbReference type="GO" id="GO:0048038">
    <property type="term" value="F:quinone binding"/>
    <property type="evidence" value="ECO:0007669"/>
    <property type="project" value="TreeGrafter"/>
</dbReference>
<evidence type="ECO:0000256" key="5">
    <source>
        <dbReference type="ARBA" id="ARBA00022516"/>
    </source>
</evidence>
<evidence type="ECO:0000256" key="25">
    <source>
        <dbReference type="ARBA" id="ARBA00083258"/>
    </source>
</evidence>
<evidence type="ECO:0000256" key="15">
    <source>
        <dbReference type="ARBA" id="ARBA00050232"/>
    </source>
</evidence>
<dbReference type="PANTHER" id="PTHR42760">
    <property type="entry name" value="SHORT-CHAIN DEHYDROGENASES/REDUCTASES FAMILY MEMBER"/>
    <property type="match status" value="1"/>
</dbReference>
<evidence type="ECO:0000256" key="16">
    <source>
        <dbReference type="ARBA" id="ARBA00050435"/>
    </source>
</evidence>
<dbReference type="InterPro" id="IPR036291">
    <property type="entry name" value="NAD(P)-bd_dom_sf"/>
</dbReference>
<evidence type="ECO:0000256" key="12">
    <source>
        <dbReference type="ARBA" id="ARBA00023160"/>
    </source>
</evidence>
<dbReference type="GO" id="GO:0008210">
    <property type="term" value="P:estrogen metabolic process"/>
    <property type="evidence" value="ECO:0007669"/>
    <property type="project" value="UniProtKB-ARBA"/>
</dbReference>
<evidence type="ECO:0000256" key="22">
    <source>
        <dbReference type="ARBA" id="ARBA00081419"/>
    </source>
</evidence>
<evidence type="ECO:0000256" key="19">
    <source>
        <dbReference type="ARBA" id="ARBA00066822"/>
    </source>
</evidence>
<evidence type="ECO:0000256" key="13">
    <source>
        <dbReference type="ARBA" id="ARBA00037929"/>
    </source>
</evidence>
<protein>
    <recommendedName>
        <fullName evidence="20">(3R)-3-hydroxyacyl-CoA dehydrogenase</fullName>
        <ecNumber evidence="19">1.1.1.239</ecNumber>
        <ecNumber evidence="4">1.1.1.n12</ecNumber>
    </recommendedName>
    <alternativeName>
        <fullName evidence="22">17-beta-hydroxysteroid dehydrogenase 8</fullName>
    </alternativeName>
    <alternativeName>
        <fullName evidence="21">3-ketoacyl-[acyl-carrier-protein] reductase alpha subunit</fullName>
    </alternativeName>
    <alternativeName>
        <fullName evidence="24">3-oxoacyl-[acyl-carrier-protein] reductase</fullName>
    </alternativeName>
    <alternativeName>
        <fullName evidence="25">Estradiol 17-beta-dehydrogenase 8</fullName>
    </alternativeName>
    <alternativeName>
        <fullName evidence="23">Testosterone 17-beta-dehydrogenase 8</fullName>
    </alternativeName>
</protein>
<dbReference type="AlphaFoldDB" id="E2AJN3"/>
<dbReference type="GO" id="GO:0004303">
    <property type="term" value="F:estradiol 17-beta-dehydrogenase [NAD(P)+] activity"/>
    <property type="evidence" value="ECO:0007669"/>
    <property type="project" value="UniProtKB-EC"/>
</dbReference>
<dbReference type="GO" id="GO:0047035">
    <property type="term" value="F:testosterone dehydrogenase (NAD+) activity"/>
    <property type="evidence" value="ECO:0007669"/>
    <property type="project" value="UniProtKB-EC"/>
</dbReference>
<evidence type="ECO:0000256" key="21">
    <source>
        <dbReference type="ARBA" id="ARBA00077835"/>
    </source>
</evidence>
<comment type="subunit">
    <text evidence="18">Heterotetramer with CBR4; contains two molecules of HSD17B8 and CBR4.</text>
</comment>
<dbReference type="KEGG" id="cfo:105253158"/>
<evidence type="ECO:0000256" key="11">
    <source>
        <dbReference type="ARBA" id="ARBA00023128"/>
    </source>
</evidence>
<dbReference type="SUPFAM" id="SSF51735">
    <property type="entry name" value="NAD(P)-binding Rossmann-fold domains"/>
    <property type="match status" value="1"/>
</dbReference>
<evidence type="ECO:0000256" key="14">
    <source>
        <dbReference type="ARBA" id="ARBA00049069"/>
    </source>
</evidence>
<evidence type="ECO:0000256" key="24">
    <source>
        <dbReference type="ARBA" id="ARBA00083097"/>
    </source>
</evidence>
<dbReference type="EMBL" id="GL440049">
    <property type="protein sequence ID" value="EFN66360.1"/>
    <property type="molecule type" value="Genomic_DNA"/>
</dbReference>
<comment type="catalytic activity">
    <reaction evidence="17">
        <text>a (3R)-3-hydroxyacyl-CoA + NAD(+) = a 3-oxoacyl-CoA + NADH + H(+)</text>
        <dbReference type="Rhea" id="RHEA:32711"/>
        <dbReference type="ChEBI" id="CHEBI:15378"/>
        <dbReference type="ChEBI" id="CHEBI:57319"/>
        <dbReference type="ChEBI" id="CHEBI:57540"/>
        <dbReference type="ChEBI" id="CHEBI:57945"/>
        <dbReference type="ChEBI" id="CHEBI:90726"/>
        <dbReference type="EC" id="1.1.1.n12"/>
    </reaction>
    <physiologicalReaction direction="left-to-right" evidence="17">
        <dbReference type="Rhea" id="RHEA:32712"/>
    </physiologicalReaction>
</comment>
<dbReference type="InterPro" id="IPR002347">
    <property type="entry name" value="SDR_fam"/>
</dbReference>
<evidence type="ECO:0000256" key="10">
    <source>
        <dbReference type="ARBA" id="ARBA00023098"/>
    </source>
</evidence>
<evidence type="ECO:0000256" key="1">
    <source>
        <dbReference type="ARBA" id="ARBA00004305"/>
    </source>
</evidence>
<organism evidence="27">
    <name type="scientific">Camponotus floridanus</name>
    <name type="common">Florida carpenter ant</name>
    <dbReference type="NCBI Taxonomy" id="104421"/>
    <lineage>
        <taxon>Eukaryota</taxon>
        <taxon>Metazoa</taxon>
        <taxon>Ecdysozoa</taxon>
        <taxon>Arthropoda</taxon>
        <taxon>Hexapoda</taxon>
        <taxon>Insecta</taxon>
        <taxon>Pterygota</taxon>
        <taxon>Neoptera</taxon>
        <taxon>Endopterygota</taxon>
        <taxon>Hymenoptera</taxon>
        <taxon>Apocrita</taxon>
        <taxon>Aculeata</taxon>
        <taxon>Formicoidea</taxon>
        <taxon>Formicidae</taxon>
        <taxon>Formicinae</taxon>
        <taxon>Camponotus</taxon>
    </lineage>
</organism>
<keyword evidence="27" id="KW-1185">Reference proteome</keyword>
<keyword evidence="10" id="KW-0443">Lipid metabolism</keyword>
<sequence length="249" mass="26591">MSRLVAEKLALVTGAGSGIGREVCRVLAREGANVIAADQNIKTVQETVATLEGAEHIALNINVGDRNSVETAFKDVVKQFSKPPTIIVNSAGVARANFLTKLSDSDFDDVINVNLKGTFLIMQIAVKAMIEANTTKDSSIINISSIIGTRGNIGQSNYSASKAGVIAMTKSASLEFGQFGIRVNTVLPGFIETPMTAIVPDKVKEMFMKRIPLQRFGKPQEIAEVIVFLASNRSSYINGTSIEITGGLN</sequence>
<comment type="catalytic activity">
    <reaction evidence="16">
        <text>17beta-hydroxy-5alpha-androstan-3-one + NAD(+) = 5alpha-androstan-3,17-dione + NADH + H(+)</text>
        <dbReference type="Rhea" id="RHEA:41992"/>
        <dbReference type="ChEBI" id="CHEBI:15378"/>
        <dbReference type="ChEBI" id="CHEBI:15994"/>
        <dbReference type="ChEBI" id="CHEBI:16330"/>
        <dbReference type="ChEBI" id="CHEBI:57540"/>
        <dbReference type="ChEBI" id="CHEBI:57945"/>
    </reaction>
    <physiologicalReaction direction="left-to-right" evidence="16">
        <dbReference type="Rhea" id="RHEA:41993"/>
    </physiologicalReaction>
</comment>
<evidence type="ECO:0000256" key="4">
    <source>
        <dbReference type="ARBA" id="ARBA00012456"/>
    </source>
</evidence>
<keyword evidence="5" id="KW-0444">Lipid biosynthesis</keyword>
<evidence type="ECO:0000256" key="8">
    <source>
        <dbReference type="ARBA" id="ARBA00023002"/>
    </source>
</evidence>
<dbReference type="InterPro" id="IPR020904">
    <property type="entry name" value="Sc_DH/Rdtase_CS"/>
</dbReference>
<keyword evidence="12" id="KW-0275">Fatty acid biosynthesis</keyword>
<evidence type="ECO:0000256" key="6">
    <source>
        <dbReference type="ARBA" id="ARBA00022553"/>
    </source>
</evidence>
<name>E2AJN3_CAMFO</name>
<dbReference type="FunFam" id="3.40.50.720:FF:000231">
    <property type="entry name" value="Estradiol 17-beta-dehydrogenase 8"/>
    <property type="match status" value="1"/>
</dbReference>
<comment type="subcellular location">
    <subcellularLocation>
        <location evidence="1">Mitochondrion matrix</location>
    </subcellularLocation>
</comment>
<dbReference type="STRING" id="104421.E2AJN3"/>